<dbReference type="PRINTS" id="PR00084">
    <property type="entry name" value="MTLDHDRGNASE"/>
</dbReference>
<dbReference type="InterPro" id="IPR013118">
    <property type="entry name" value="Mannitol_DH_C"/>
</dbReference>
<dbReference type="SUPFAM" id="SSF48179">
    <property type="entry name" value="6-phosphogluconate dehydrogenase C-terminal domain-like"/>
    <property type="match status" value="1"/>
</dbReference>
<gene>
    <name evidence="4" type="ORF">V474_15070</name>
</gene>
<evidence type="ECO:0000256" key="1">
    <source>
        <dbReference type="ARBA" id="ARBA00023002"/>
    </source>
</evidence>
<comment type="caution">
    <text evidence="4">The sequence shown here is derived from an EMBL/GenBank/DDBJ whole genome shotgun (WGS) entry which is preliminary data.</text>
</comment>
<dbReference type="PANTHER" id="PTHR43362:SF1">
    <property type="entry name" value="MANNITOL DEHYDROGENASE 2-RELATED"/>
    <property type="match status" value="1"/>
</dbReference>
<dbReference type="GO" id="GO:0016616">
    <property type="term" value="F:oxidoreductase activity, acting on the CH-OH group of donors, NAD or NADP as acceptor"/>
    <property type="evidence" value="ECO:0007669"/>
    <property type="project" value="TreeGrafter"/>
</dbReference>
<dbReference type="Gene3D" id="1.10.1040.10">
    <property type="entry name" value="N-(1-d-carboxylethyl)-l-norvaline Dehydrogenase, domain 2"/>
    <property type="match status" value="1"/>
</dbReference>
<dbReference type="RefSeq" id="WP_059151132.1">
    <property type="nucleotide sequence ID" value="NZ_KQ130453.1"/>
</dbReference>
<dbReference type="Gene3D" id="3.40.50.720">
    <property type="entry name" value="NAD(P)-binding Rossmann-like Domain"/>
    <property type="match status" value="1"/>
</dbReference>
<evidence type="ECO:0000313" key="4">
    <source>
        <dbReference type="EMBL" id="KMS56274.1"/>
    </source>
</evidence>
<accession>A0A0J7XXM3</accession>
<feature type="domain" description="Mannitol dehydrogenase C-terminal" evidence="3">
    <location>
        <begin position="285"/>
        <end position="465"/>
    </location>
</feature>
<keyword evidence="5" id="KW-1185">Reference proteome</keyword>
<dbReference type="EMBL" id="JACU01000004">
    <property type="protein sequence ID" value="KMS56274.1"/>
    <property type="molecule type" value="Genomic_DNA"/>
</dbReference>
<dbReference type="Pfam" id="PF01232">
    <property type="entry name" value="Mannitol_dh"/>
    <property type="match status" value="1"/>
</dbReference>
<keyword evidence="1" id="KW-0560">Oxidoreductase</keyword>
<organism evidence="4 5">
    <name type="scientific">Novosphingobium barchaimii LL02</name>
    <dbReference type="NCBI Taxonomy" id="1114963"/>
    <lineage>
        <taxon>Bacteria</taxon>
        <taxon>Pseudomonadati</taxon>
        <taxon>Pseudomonadota</taxon>
        <taxon>Alphaproteobacteria</taxon>
        <taxon>Sphingomonadales</taxon>
        <taxon>Sphingomonadaceae</taxon>
        <taxon>Novosphingobium</taxon>
    </lineage>
</organism>
<dbReference type="OrthoDB" id="271711at2"/>
<proteinExistence type="predicted"/>
<sequence length="476" mass="50862">MTRLSQDTLTALPGSVARPQYDRAALRGGVVHFGPGAFHRAHQAAAFDTLLGHDPRWGITGVSLNSRGVADALNPQGGLYTLALLEEQTEFRVIGSIGRVLTRDEPGAILGALAHGDTRIVSSTVTEKGYCLSADGTLDFAHPAIRADLDAAKSADWVPGSFIGWLVHGLRARRLAGLLGVTVLSCDNLTDNGRKLEAATIALAEAIDPETARWIAGEVCFPNAMVDSITPATDDALRARVAAATGLEDAWPIQRERFTQWVIEDRFAGERPALECAGVTFAGEVRPFETAKLRLLNGAHSSLAYIGLGLGFETVAEAMADPGLAAFAERLMREDIAPSVSAPPGLDLPVYIADVLARFANPAIRHLLSQIAWDGSQKLPYRLLDTTRDALVAGRPVDRLALPIAAWLRFLDRAARSGGSITDPLSGPLLERAGDWRRVVGMREIFGDLGEDARFLRAVEAGLAALEAGRLEPQPA</sequence>
<evidence type="ECO:0000313" key="5">
    <source>
        <dbReference type="Proteomes" id="UP000052268"/>
    </source>
</evidence>
<dbReference type="InterPro" id="IPR013131">
    <property type="entry name" value="Mannitol_DH_N"/>
</dbReference>
<dbReference type="InterPro" id="IPR008927">
    <property type="entry name" value="6-PGluconate_DH-like_C_sf"/>
</dbReference>
<dbReference type="InterPro" id="IPR000669">
    <property type="entry name" value="Mannitol_DH"/>
</dbReference>
<evidence type="ECO:0000259" key="3">
    <source>
        <dbReference type="Pfam" id="PF08125"/>
    </source>
</evidence>
<dbReference type="AlphaFoldDB" id="A0A0J7XXM3"/>
<dbReference type="PATRIC" id="fig|1114963.3.peg.1839"/>
<dbReference type="Pfam" id="PF08125">
    <property type="entry name" value="Mannitol_dh_C"/>
    <property type="match status" value="1"/>
</dbReference>
<name>A0A0J7XXM3_9SPHN</name>
<dbReference type="InterPro" id="IPR013328">
    <property type="entry name" value="6PGD_dom2"/>
</dbReference>
<protein>
    <submittedName>
        <fullName evidence="4">Mannitol 2-dehydrogenase</fullName>
    </submittedName>
</protein>
<dbReference type="Proteomes" id="UP000052268">
    <property type="component" value="Unassembled WGS sequence"/>
</dbReference>
<evidence type="ECO:0000259" key="2">
    <source>
        <dbReference type="Pfam" id="PF01232"/>
    </source>
</evidence>
<reference evidence="4 5" key="1">
    <citation type="journal article" date="2015" name="G3 (Bethesda)">
        <title>Insights into Ongoing Evolution of the Hexachlorocyclohexane Catabolic Pathway from Comparative Genomics of Ten Sphingomonadaceae Strains.</title>
        <authorList>
            <person name="Pearce S.L."/>
            <person name="Oakeshott J.G."/>
            <person name="Pandey G."/>
        </authorList>
    </citation>
    <scope>NUCLEOTIDE SEQUENCE [LARGE SCALE GENOMIC DNA]</scope>
    <source>
        <strain evidence="4 5">LL02</strain>
    </source>
</reference>
<feature type="domain" description="Mannitol dehydrogenase N-terminal" evidence="2">
    <location>
        <begin position="30"/>
        <end position="275"/>
    </location>
</feature>
<dbReference type="PANTHER" id="PTHR43362">
    <property type="entry name" value="MANNITOL DEHYDROGENASE DSF1-RELATED"/>
    <property type="match status" value="1"/>
</dbReference>
<dbReference type="SUPFAM" id="SSF51735">
    <property type="entry name" value="NAD(P)-binding Rossmann-fold domains"/>
    <property type="match status" value="1"/>
</dbReference>
<dbReference type="InterPro" id="IPR050988">
    <property type="entry name" value="Mannitol_DH/Oxidoreductase"/>
</dbReference>
<dbReference type="InterPro" id="IPR036291">
    <property type="entry name" value="NAD(P)-bd_dom_sf"/>
</dbReference>